<gene>
    <name evidence="11" type="primary">LOC106157523</name>
</gene>
<dbReference type="SMART" id="SM01051">
    <property type="entry name" value="CAMSAP_CKK"/>
    <property type="match status" value="1"/>
</dbReference>
<dbReference type="InterPro" id="IPR011033">
    <property type="entry name" value="PRC_barrel-like_sf"/>
</dbReference>
<dbReference type="GO" id="GO:0051011">
    <property type="term" value="F:microtubule minus-end binding"/>
    <property type="evidence" value="ECO:0007669"/>
    <property type="project" value="TreeGrafter"/>
</dbReference>
<feature type="compositionally biased region" description="Acidic residues" evidence="7">
    <location>
        <begin position="566"/>
        <end position="582"/>
    </location>
</feature>
<evidence type="ECO:0000256" key="3">
    <source>
        <dbReference type="ARBA" id="ARBA00022701"/>
    </source>
</evidence>
<proteinExistence type="inferred from homology"/>
<keyword evidence="4" id="KW-0175">Coiled coil</keyword>
<keyword evidence="10" id="KW-1185">Reference proteome</keyword>
<feature type="region of interest" description="Disordered" evidence="7">
    <location>
        <begin position="1046"/>
        <end position="1077"/>
    </location>
</feature>
<evidence type="ECO:0000256" key="4">
    <source>
        <dbReference type="ARBA" id="ARBA00023054"/>
    </source>
</evidence>
<feature type="region of interest" description="Disordered" evidence="7">
    <location>
        <begin position="346"/>
        <end position="407"/>
    </location>
</feature>
<feature type="compositionally biased region" description="Low complexity" evidence="7">
    <location>
        <begin position="497"/>
        <end position="515"/>
    </location>
</feature>
<dbReference type="FunFam" id="3.10.20.360:FF:000002">
    <property type="entry name" value="Patronin, isoform M"/>
    <property type="match status" value="1"/>
</dbReference>
<dbReference type="PROSITE" id="PS51508">
    <property type="entry name" value="CKK"/>
    <property type="match status" value="1"/>
</dbReference>
<feature type="region of interest" description="Disordered" evidence="7">
    <location>
        <begin position="893"/>
        <end position="1016"/>
    </location>
</feature>
<reference evidence="11" key="1">
    <citation type="submission" date="2025-08" db="UniProtKB">
        <authorList>
            <consortium name="RefSeq"/>
        </authorList>
    </citation>
    <scope>IDENTIFICATION</scope>
    <source>
        <tissue evidence="11">Gonads</tissue>
    </source>
</reference>
<feature type="region of interest" description="Disordered" evidence="7">
    <location>
        <begin position="1554"/>
        <end position="1598"/>
    </location>
</feature>
<feature type="region of interest" description="Disordered" evidence="7">
    <location>
        <begin position="1456"/>
        <end position="1532"/>
    </location>
</feature>
<dbReference type="Pfam" id="PF25532">
    <property type="entry name" value="CH_CAMSAP2_N"/>
    <property type="match status" value="1"/>
</dbReference>
<feature type="non-terminal residue" evidence="11">
    <location>
        <position position="1"/>
    </location>
</feature>
<dbReference type="Pfam" id="PF08683">
    <property type="entry name" value="CAMSAP_CKK"/>
    <property type="match status" value="1"/>
</dbReference>
<feature type="compositionally biased region" description="Basic and acidic residues" evidence="7">
    <location>
        <begin position="946"/>
        <end position="959"/>
    </location>
</feature>
<dbReference type="InParanoid" id="A0A1S3HRJ5"/>
<feature type="compositionally biased region" description="Polar residues" evidence="7">
    <location>
        <begin position="1397"/>
        <end position="1410"/>
    </location>
</feature>
<dbReference type="GO" id="GO:0007026">
    <property type="term" value="P:negative regulation of microtubule depolymerization"/>
    <property type="evidence" value="ECO:0007669"/>
    <property type="project" value="TreeGrafter"/>
</dbReference>
<dbReference type="KEGG" id="lak:106157523"/>
<dbReference type="InterPro" id="IPR036872">
    <property type="entry name" value="CH_dom_sf"/>
</dbReference>
<dbReference type="InterPro" id="IPR001715">
    <property type="entry name" value="CH_dom"/>
</dbReference>
<dbReference type="GO" id="GO:0030507">
    <property type="term" value="F:spectrin binding"/>
    <property type="evidence" value="ECO:0007669"/>
    <property type="project" value="InterPro"/>
</dbReference>
<feature type="compositionally biased region" description="Polar residues" evidence="7">
    <location>
        <begin position="1140"/>
        <end position="1154"/>
    </location>
</feature>
<feature type="compositionally biased region" description="Polar residues" evidence="7">
    <location>
        <begin position="1692"/>
        <end position="1704"/>
    </location>
</feature>
<comment type="domain">
    <text evidence="6">The CKK domain binds microtubules.</text>
</comment>
<dbReference type="Gene3D" id="3.10.20.360">
    <property type="entry name" value="CKK domain"/>
    <property type="match status" value="1"/>
</dbReference>
<feature type="region of interest" description="Disordered" evidence="7">
    <location>
        <begin position="1623"/>
        <end position="1759"/>
    </location>
</feature>
<accession>A0A1S3HRJ5</accession>
<dbReference type="InterPro" id="IPR022613">
    <property type="entry name" value="CH_CAMSAP_2"/>
</dbReference>
<feature type="compositionally biased region" description="Polar residues" evidence="7">
    <location>
        <begin position="788"/>
        <end position="823"/>
    </location>
</feature>
<protein>
    <submittedName>
        <fullName evidence="11">Calmodulin-regulated spectrin-associated protein 1-B-like</fullName>
    </submittedName>
</protein>
<feature type="compositionally biased region" description="Basic and acidic residues" evidence="7">
    <location>
        <begin position="928"/>
        <end position="937"/>
    </location>
</feature>
<feature type="compositionally biased region" description="Basic and acidic residues" evidence="7">
    <location>
        <begin position="669"/>
        <end position="678"/>
    </location>
</feature>
<dbReference type="SUPFAM" id="SSF47576">
    <property type="entry name" value="Calponin-homology domain, CH-domain"/>
    <property type="match status" value="1"/>
</dbReference>
<feature type="region of interest" description="Disordered" evidence="7">
    <location>
        <begin position="1182"/>
        <end position="1207"/>
    </location>
</feature>
<dbReference type="InterPro" id="IPR058042">
    <property type="entry name" value="CAMSAP_N"/>
</dbReference>
<evidence type="ECO:0000259" key="9">
    <source>
        <dbReference type="PROSITE" id="PS51508"/>
    </source>
</evidence>
<dbReference type="GO" id="GO:0005516">
    <property type="term" value="F:calmodulin binding"/>
    <property type="evidence" value="ECO:0007669"/>
    <property type="project" value="InterPro"/>
</dbReference>
<evidence type="ECO:0000256" key="2">
    <source>
        <dbReference type="ARBA" id="ARBA00022490"/>
    </source>
</evidence>
<dbReference type="STRING" id="7574.A0A1S3HRJ5"/>
<dbReference type="SUPFAM" id="SSF50346">
    <property type="entry name" value="PRC-barrel domain"/>
    <property type="match status" value="1"/>
</dbReference>
<feature type="region of interest" description="Disordered" evidence="7">
    <location>
        <begin position="561"/>
        <end position="630"/>
    </location>
</feature>
<dbReference type="InterPro" id="IPR014797">
    <property type="entry name" value="CKK_CAMSAP"/>
</dbReference>
<feature type="region of interest" description="Disordered" evidence="7">
    <location>
        <begin position="1296"/>
        <end position="1410"/>
    </location>
</feature>
<feature type="compositionally biased region" description="Basic and acidic residues" evidence="7">
    <location>
        <begin position="833"/>
        <end position="863"/>
    </location>
</feature>
<dbReference type="Proteomes" id="UP000085678">
    <property type="component" value="Unplaced"/>
</dbReference>
<feature type="domain" description="CKK" evidence="9">
    <location>
        <begin position="1753"/>
        <end position="1888"/>
    </location>
</feature>
<keyword evidence="5" id="KW-0206">Cytoskeleton</keyword>
<evidence type="ECO:0000256" key="1">
    <source>
        <dbReference type="ARBA" id="ARBA00004245"/>
    </source>
</evidence>
<dbReference type="GO" id="GO:0036449">
    <property type="term" value="C:microtubule minus-end"/>
    <property type="evidence" value="ECO:0007669"/>
    <property type="project" value="TreeGrafter"/>
</dbReference>
<feature type="compositionally biased region" description="Low complexity" evidence="7">
    <location>
        <begin position="1325"/>
        <end position="1335"/>
    </location>
</feature>
<dbReference type="InterPro" id="IPR038209">
    <property type="entry name" value="CKK_dom_sf"/>
</dbReference>
<name>A0A1S3HRJ5_LINAN</name>
<feature type="region of interest" description="Disordered" evidence="7">
    <location>
        <begin position="647"/>
        <end position="863"/>
    </location>
</feature>
<keyword evidence="2" id="KW-0963">Cytoplasm</keyword>
<feature type="compositionally biased region" description="Basic and acidic residues" evidence="7">
    <location>
        <begin position="997"/>
        <end position="1008"/>
    </location>
</feature>
<dbReference type="InterPro" id="IPR032940">
    <property type="entry name" value="CAMSAP"/>
</dbReference>
<sequence>AKLRVSILWVLEKAYSGSIPHDLTDPVNLSGEESNVLQPKVKQLLTSGEVYCRACANITRDYSTKWQGHWDVIQALSKRGIYVVQSNEVAVTEHLLAKTDTFQQEAHLAMMDALMEAHIREVVSVEAVVRAVKKFSSFNASSELPYDLEDALLFWINKVCSAVRYRLEKEQKVKQQQLIEQQDTQRIRINKKQLNPKSLPEVPVLDDILKDVSDGCCIAVLVSFYSPELLPIEDVCLKPVMGIADSIYNLSLVEKFCSQHIPMPCFHFKYEDLLYTHSNIKTNLLAFLAHLFYYFEVEGATFVKNPLNDKENIAQEDATQSNSPAKKLCKPPVPISNATKKSFQHDSVHSAFSSSNPDLRNAGGVSVPPARQPLLNKRVQQHRNSTTQDGQDDVTRKSNSLNSAEERDLITQSVLAWQERNQAEMQRLGHSTKDSQGSSLLANVSIDTDVSASFDQSRDLEDKPPNIGYVKPRDAVFVPPEHPHSQHHGNANDMEVQSVSSSRQNSARSSSSRTQEPLVPARLKLSKETTANGLSKDIESGEAVDRYDGGFGNTHLARAVPGFDSDMTDSEDEEFVTPDDNDGPPIEEPGNQSDLAKYFEDFTEPSSSSVQKTPRLLSSTPLKRGPVGESYTVIPSSAEMARSSGIPVLDNSFHNGDSDSHSDIISSENSDHELHKLQQDQNFKESQNGDPFSQARQQDNMVSRPDSLLVPKPIRLDGSTAVSKSMPTTAVEGKTKESPTTSFAEIKKLRESLGPMVYMQSEQEQRGGKEPKSAMREESHHNKEKKATSFTLPNLTTWQKVAKQQHSQQTQPEDGATSTTQGEDSGRLATDLLDIRFRLEQKRRTMEAEKKRKEAERQKELDQISKAAFLKVLNKGHGEDDSKKPMNVQIKALKSEPQLAKTGLSAKDGAKSSINLVTRGRSTSSSSDDDKGPRTFSRENIQQKIDGVKQRWFKEEDVQVRPGISQGQRSYEGSRSHEGSPRPSESPPRAYSGPSTPRDRVDAGHSHDQGQYNTSLNKLNKSLTDLQGEIKRLSLQQEHIKNLALETKNVSPRSTEMSGASPREVAPSSAQVSPRREWGHQKEAAVPMSGLAGASQRSHAQSTYFLHDKPIGPLTALSKSFQSTPSLHQEGDVRPVAGSEQLSQGTTVSSQQVYGSREQGGVQIHDPTMYAQLYQAGDPGAVAAGMPPGGHQGAPLHPHGQYQPQPQQQPFMLHSATGVPYQTPGAVSSISTGHFIQPATGQPGQSTMATGHPIMATGQHPGFTGHYHGLPHSVGTQGQYPPLHAPQYPAGITQPSRPPAGVYPPGTQFPMGQYVQHPGYPPPASAAMSPQMAPPYSVSSPQGGVVQQHGMSPVSQHQGDTQGMGSTYQSQHPEHPMSPAQQPDRTPQPPQHIPSPGYQQPQDSQGVSSTYQLQQELATTFTVTTQAPYSTAPPTGVTGQYGGVSEAPVTSVPVVTAPYDDKLGDGDGSGDHDGDTGGGEDLPQAQGFFVTFADDTPKKPKKKTPKAKKEHEKKSKASVTASPAPSSSSLGSFMAATKTVSPGLGFVIEDKSMSDTSFEQKKQEKFEQLQQKRQEEAEKKRRKLEIENAKKSENQRLKQLEAEQKKLEEKMRRDKIYQQYIQKKKEAEDSAAYGGSSQGGEKKSTNSKSKSSKTKPAPVQDDFKSATSTALSGGIGSMLNNYYPDQPDSAAPPTSTGYSLNLGSVTHRRPTSPAQQENGHQMALTHRKGPSPSLRGSHSENGSENGHHGEYSGPKLFVKPSSKSNKHIVHNAIKDSCLAGIPNTEIRNKVLEELEMSDAKHFLILFRDAQQQYRALYTFQPERELVLKLTGTGPKQITSKMMDRFYKYNSGGKKFAQVTSTKHLSVSIDAITIQNSLWTTKKSTTAKKPSQPMY</sequence>
<evidence type="ECO:0000259" key="8">
    <source>
        <dbReference type="PROSITE" id="PS50021"/>
    </source>
</evidence>
<feature type="compositionally biased region" description="Polar residues" evidence="7">
    <location>
        <begin position="1734"/>
        <end position="1744"/>
    </location>
</feature>
<evidence type="ECO:0000313" key="10">
    <source>
        <dbReference type="Proteomes" id="UP000085678"/>
    </source>
</evidence>
<organism evidence="10 11">
    <name type="scientific">Lingula anatina</name>
    <name type="common">Brachiopod</name>
    <name type="synonym">Lingula unguis</name>
    <dbReference type="NCBI Taxonomy" id="7574"/>
    <lineage>
        <taxon>Eukaryota</taxon>
        <taxon>Metazoa</taxon>
        <taxon>Spiralia</taxon>
        <taxon>Lophotrochozoa</taxon>
        <taxon>Brachiopoda</taxon>
        <taxon>Linguliformea</taxon>
        <taxon>Lingulata</taxon>
        <taxon>Lingulida</taxon>
        <taxon>Linguloidea</taxon>
        <taxon>Lingulidae</taxon>
        <taxon>Lingula</taxon>
    </lineage>
</organism>
<keyword evidence="3 6" id="KW-0493">Microtubule</keyword>
<comment type="similarity">
    <text evidence="6">Belongs to the CAMSAP1 family.</text>
</comment>
<dbReference type="RefSeq" id="XP_013388653.1">
    <property type="nucleotide sequence ID" value="XM_013533199.1"/>
</dbReference>
<feature type="compositionally biased region" description="Polar residues" evidence="7">
    <location>
        <begin position="679"/>
        <end position="701"/>
    </location>
</feature>
<evidence type="ECO:0000256" key="5">
    <source>
        <dbReference type="ARBA" id="ARBA00023212"/>
    </source>
</evidence>
<feature type="compositionally biased region" description="Basic and acidic residues" evidence="7">
    <location>
        <begin position="763"/>
        <end position="787"/>
    </location>
</feature>
<feature type="compositionally biased region" description="Polar residues" evidence="7">
    <location>
        <begin position="1048"/>
        <end position="1058"/>
    </location>
</feature>
<feature type="region of interest" description="Disordered" evidence="7">
    <location>
        <begin position="452"/>
        <end position="534"/>
    </location>
</feature>
<comment type="subcellular location">
    <subcellularLocation>
        <location evidence="1">Cytoplasm</location>
        <location evidence="1">Cytoskeleton</location>
    </subcellularLocation>
</comment>
<dbReference type="PANTHER" id="PTHR21595">
    <property type="entry name" value="PATRONIN"/>
    <property type="match status" value="1"/>
</dbReference>
<dbReference type="Pfam" id="PF11971">
    <property type="entry name" value="CAMSAP_CH"/>
    <property type="match status" value="1"/>
</dbReference>
<dbReference type="InterPro" id="IPR031372">
    <property type="entry name" value="CAMSAP_CC1"/>
</dbReference>
<dbReference type="GO" id="GO:0031175">
    <property type="term" value="P:neuron projection development"/>
    <property type="evidence" value="ECO:0007669"/>
    <property type="project" value="InterPro"/>
</dbReference>
<dbReference type="PROSITE" id="PS50021">
    <property type="entry name" value="CH"/>
    <property type="match status" value="1"/>
</dbReference>
<evidence type="ECO:0000256" key="6">
    <source>
        <dbReference type="PROSITE-ProRule" id="PRU00841"/>
    </source>
</evidence>
<feature type="compositionally biased region" description="Basic and acidic residues" evidence="7">
    <location>
        <begin position="1459"/>
        <end position="1475"/>
    </location>
</feature>
<dbReference type="OrthoDB" id="2125658at2759"/>
<feature type="compositionally biased region" description="Polar residues" evidence="7">
    <location>
        <begin position="604"/>
        <end position="621"/>
    </location>
</feature>
<evidence type="ECO:0000256" key="7">
    <source>
        <dbReference type="SAM" id="MobiDB-lite"/>
    </source>
</evidence>
<evidence type="ECO:0000313" key="11">
    <source>
        <dbReference type="RefSeq" id="XP_013388653.1"/>
    </source>
</evidence>
<dbReference type="PANTHER" id="PTHR21595:SF0">
    <property type="entry name" value="PATRONIN"/>
    <property type="match status" value="1"/>
</dbReference>
<feature type="compositionally biased region" description="Low complexity" evidence="7">
    <location>
        <begin position="1517"/>
        <end position="1532"/>
    </location>
</feature>
<dbReference type="FunCoup" id="A0A1S3HRJ5">
    <property type="interactions" value="610"/>
</dbReference>
<feature type="compositionally biased region" description="Polar residues" evidence="7">
    <location>
        <begin position="1349"/>
        <end position="1371"/>
    </location>
</feature>
<dbReference type="Pfam" id="PF17095">
    <property type="entry name" value="CAMSAP_CC1"/>
    <property type="match status" value="1"/>
</dbReference>
<dbReference type="GO" id="GO:0031122">
    <property type="term" value="P:cytoplasmic microtubule organization"/>
    <property type="evidence" value="ECO:0007669"/>
    <property type="project" value="TreeGrafter"/>
</dbReference>
<feature type="domain" description="Calponin-homology (CH)" evidence="8">
    <location>
        <begin position="179"/>
        <end position="296"/>
    </location>
</feature>
<dbReference type="GeneID" id="106157523"/>
<feature type="region of interest" description="Disordered" evidence="7">
    <location>
        <begin position="1123"/>
        <end position="1158"/>
    </location>
</feature>